<accession>A0A258DFE3</accession>
<dbReference type="NCBIfam" id="TIGR01764">
    <property type="entry name" value="excise"/>
    <property type="match status" value="1"/>
</dbReference>
<reference evidence="2 3" key="1">
    <citation type="submission" date="2017-03" db="EMBL/GenBank/DDBJ databases">
        <title>Lifting the veil on microbial sulfur biogeochemistry in mining wastewaters.</title>
        <authorList>
            <person name="Kantor R.S."/>
            <person name="Colenbrander Nelson T."/>
            <person name="Marshall S."/>
            <person name="Bennett D."/>
            <person name="Apte S."/>
            <person name="Camacho D."/>
            <person name="Thomas B.C."/>
            <person name="Warren L.A."/>
            <person name="Banfield J.F."/>
        </authorList>
    </citation>
    <scope>NUCLEOTIDE SEQUENCE [LARGE SCALE GENOMIC DNA]</scope>
    <source>
        <strain evidence="2">32-67-7</strain>
    </source>
</reference>
<organism evidence="2 3">
    <name type="scientific">Caulobacter vibrioides</name>
    <name type="common">Caulobacter crescentus</name>
    <dbReference type="NCBI Taxonomy" id="155892"/>
    <lineage>
        <taxon>Bacteria</taxon>
        <taxon>Pseudomonadati</taxon>
        <taxon>Pseudomonadota</taxon>
        <taxon>Alphaproteobacteria</taxon>
        <taxon>Caulobacterales</taxon>
        <taxon>Caulobacteraceae</taxon>
        <taxon>Caulobacter</taxon>
    </lineage>
</organism>
<gene>
    <name evidence="2" type="ORF">B7Z12_00650</name>
</gene>
<protein>
    <recommendedName>
        <fullName evidence="1">Helix-turn-helix domain-containing protein</fullName>
    </recommendedName>
</protein>
<dbReference type="EMBL" id="NCDQ01000005">
    <property type="protein sequence ID" value="OYX06374.1"/>
    <property type="molecule type" value="Genomic_DNA"/>
</dbReference>
<dbReference type="GO" id="GO:0003677">
    <property type="term" value="F:DNA binding"/>
    <property type="evidence" value="ECO:0007669"/>
    <property type="project" value="InterPro"/>
</dbReference>
<dbReference type="InterPro" id="IPR041657">
    <property type="entry name" value="HTH_17"/>
</dbReference>
<evidence type="ECO:0000313" key="3">
    <source>
        <dbReference type="Proteomes" id="UP000215616"/>
    </source>
</evidence>
<name>A0A258DFE3_CAUVI</name>
<evidence type="ECO:0000313" key="2">
    <source>
        <dbReference type="EMBL" id="OYX06374.1"/>
    </source>
</evidence>
<dbReference type="Proteomes" id="UP000215616">
    <property type="component" value="Unassembled WGS sequence"/>
</dbReference>
<dbReference type="Gene3D" id="3.90.105.50">
    <property type="match status" value="1"/>
</dbReference>
<sequence length="88" mass="10024">MHDLDAEVRRSSRTPPIDKLAYSVREAAQAVAISRSRLYELIGAGEIKILKDGARTLIRKTELEAYLHRLELAYQPPLRARSRSPNRP</sequence>
<comment type="caution">
    <text evidence="2">The sequence shown here is derived from an EMBL/GenBank/DDBJ whole genome shotgun (WGS) entry which is preliminary data.</text>
</comment>
<dbReference type="InterPro" id="IPR010093">
    <property type="entry name" value="SinI_DNA-bd"/>
</dbReference>
<dbReference type="AlphaFoldDB" id="A0A258DFE3"/>
<evidence type="ECO:0000259" key="1">
    <source>
        <dbReference type="Pfam" id="PF12728"/>
    </source>
</evidence>
<dbReference type="InterPro" id="IPR038148">
    <property type="entry name" value="Tn1545/Tn916_Xis"/>
</dbReference>
<proteinExistence type="predicted"/>
<feature type="domain" description="Helix-turn-helix" evidence="1">
    <location>
        <begin position="22"/>
        <end position="68"/>
    </location>
</feature>
<dbReference type="Pfam" id="PF12728">
    <property type="entry name" value="HTH_17"/>
    <property type="match status" value="1"/>
</dbReference>